<dbReference type="STRING" id="1051890.A0A3N4M150"/>
<dbReference type="EMBL" id="ML121543">
    <property type="protein sequence ID" value="RPB24025.1"/>
    <property type="molecule type" value="Genomic_DNA"/>
</dbReference>
<feature type="region of interest" description="Disordered" evidence="1">
    <location>
        <begin position="926"/>
        <end position="973"/>
    </location>
</feature>
<proteinExistence type="predicted"/>
<feature type="compositionally biased region" description="Basic and acidic residues" evidence="1">
    <location>
        <begin position="944"/>
        <end position="963"/>
    </location>
</feature>
<reference evidence="3 4" key="1">
    <citation type="journal article" date="2018" name="Nat. Ecol. Evol.">
        <title>Pezizomycetes genomes reveal the molecular basis of ectomycorrhizal truffle lifestyle.</title>
        <authorList>
            <person name="Murat C."/>
            <person name="Payen T."/>
            <person name="Noel B."/>
            <person name="Kuo A."/>
            <person name="Morin E."/>
            <person name="Chen J."/>
            <person name="Kohler A."/>
            <person name="Krizsan K."/>
            <person name="Balestrini R."/>
            <person name="Da Silva C."/>
            <person name="Montanini B."/>
            <person name="Hainaut M."/>
            <person name="Levati E."/>
            <person name="Barry K.W."/>
            <person name="Belfiori B."/>
            <person name="Cichocki N."/>
            <person name="Clum A."/>
            <person name="Dockter R.B."/>
            <person name="Fauchery L."/>
            <person name="Guy J."/>
            <person name="Iotti M."/>
            <person name="Le Tacon F."/>
            <person name="Lindquist E.A."/>
            <person name="Lipzen A."/>
            <person name="Malagnac F."/>
            <person name="Mello A."/>
            <person name="Molinier V."/>
            <person name="Miyauchi S."/>
            <person name="Poulain J."/>
            <person name="Riccioni C."/>
            <person name="Rubini A."/>
            <person name="Sitrit Y."/>
            <person name="Splivallo R."/>
            <person name="Traeger S."/>
            <person name="Wang M."/>
            <person name="Zifcakova L."/>
            <person name="Wipf D."/>
            <person name="Zambonelli A."/>
            <person name="Paolocci F."/>
            <person name="Nowrousian M."/>
            <person name="Ottonello S."/>
            <person name="Baldrian P."/>
            <person name="Spatafora J.W."/>
            <person name="Henrissat B."/>
            <person name="Nagy L.G."/>
            <person name="Aury J.M."/>
            <person name="Wincker P."/>
            <person name="Grigoriev I.V."/>
            <person name="Bonfante P."/>
            <person name="Martin F.M."/>
        </authorList>
    </citation>
    <scope>NUCLEOTIDE SEQUENCE [LARGE SCALE GENOMIC DNA]</scope>
    <source>
        <strain evidence="3 4">ATCC MYA-4762</strain>
    </source>
</reference>
<dbReference type="Pfam" id="PF10395">
    <property type="entry name" value="Utp8_b_propeller"/>
    <property type="match status" value="1"/>
</dbReference>
<evidence type="ECO:0000313" key="3">
    <source>
        <dbReference type="EMBL" id="RPB24025.1"/>
    </source>
</evidence>
<evidence type="ECO:0000256" key="1">
    <source>
        <dbReference type="SAM" id="MobiDB-lite"/>
    </source>
</evidence>
<sequence length="1106" mass="120726">MAVPPPVSLSAPYTLFPLAHSLAGTTWQEGHVRPCLTSLVESPSSKKRKRGLAEIVTAVDGEGVSSTQIISSYATPASTQFSCAPASVRGPTLTRTYAAISHPKKQILCWAQSKTEGADAEEGILSYSKATDTNSDVVFLKSLARAKKSKSKGTTTLEEDILVVFSDSQVKCFSADLASEKWAYKPDSGKIVFATTTTAAIAKKTILINRPDVLLWDSISPVDNTDTEELVLFTISSKGDISLHSILTSTKPIANRKPAHRLLTIPVSYLSSTIGKAIPVFTIHFATGTLHCLIDERLMTISLLTITPSVQSIIPLREFDETATSATSKLSPYSLVCISSTMVLVATPSELSLYETKYSSLQATLNLTSDYTATTSTPKGLHLSVFIDEIDLAVGHSVDGIVAVQLARAQKSARRPVSTGLLINSICRGVEGLSTLPASPLTKKGKGKAGKKIGIDAISDFLETEEKEQKAILEKLLCYRENLDVEGFEAEFAKYVWVQRDSAQIEIYKQWKEAVEKPSEQLTNGVNSHDENGKVVSALSVTSSNAPELPEFLTPQSQAWKRIKGDNPGMNFTRIEENFRWRPLSEHFVASVLSLIFELKADGDGLEINFFPANVIKYLVESGVFSPTMLRVAERQQKEDRFKANQKDGLTVNGILHTIAGEVGQGGLVSCLVEYDPPLTHLAWFLRETGDMEIGEVIAAIKVVLGRINGSQQAFLSNSALDEDDEARLQRLTYEAEIALERASEALEDTAVLEEVLRLSMRRLNKFPSEAVVRGFKAGLEGDELMGLIRILRREMVVDRVGDDSDQLHDEEAIFGEQGTFEAADVELICEILTCALDAVGVAGLILANDTVVGHHPPGMSIGIDGELELDTDEDALFDSQEGNQLLISSLHSEVTHTVSALQESAALSGLITELIRHAGGLKAVKAQQAEEKSKKGKVGGPGKGKEKEAPEHVKAPAKKQDGPVRPASTKKHPAVLQTPVHDKYMRNRRIQRRDSVLPARPRHFISDKLLKAKLLAAGLSIPASLLLKQELREQRRLVKAHKRKIRSQEKQKMLPLGLPPPARMGLGPLWEKGEALGEVRLKSARRMAEEGSKLVGMYSLEKWIV</sequence>
<name>A0A3N4M150_9PEZI</name>
<dbReference type="Proteomes" id="UP000267821">
    <property type="component" value="Unassembled WGS sequence"/>
</dbReference>
<dbReference type="AlphaFoldDB" id="A0A3N4M150"/>
<dbReference type="InParanoid" id="A0A3N4M150"/>
<dbReference type="OrthoDB" id="5330858at2759"/>
<accession>A0A3N4M150</accession>
<gene>
    <name evidence="3" type="ORF">L211DRAFT_849181</name>
</gene>
<evidence type="ECO:0000313" key="4">
    <source>
        <dbReference type="Proteomes" id="UP000267821"/>
    </source>
</evidence>
<protein>
    <recommendedName>
        <fullName evidence="2">Utp8 beta-propeller domain-containing protein</fullName>
    </recommendedName>
</protein>
<keyword evidence="4" id="KW-1185">Reference proteome</keyword>
<dbReference type="InterPro" id="IPR018843">
    <property type="entry name" value="Utp8_b-prop"/>
</dbReference>
<organism evidence="3 4">
    <name type="scientific">Terfezia boudieri ATCC MYA-4762</name>
    <dbReference type="NCBI Taxonomy" id="1051890"/>
    <lineage>
        <taxon>Eukaryota</taxon>
        <taxon>Fungi</taxon>
        <taxon>Dikarya</taxon>
        <taxon>Ascomycota</taxon>
        <taxon>Pezizomycotina</taxon>
        <taxon>Pezizomycetes</taxon>
        <taxon>Pezizales</taxon>
        <taxon>Pezizaceae</taxon>
        <taxon>Terfezia</taxon>
    </lineage>
</organism>
<feature type="domain" description="Utp8 beta-propeller" evidence="2">
    <location>
        <begin position="69"/>
        <end position="371"/>
    </location>
</feature>
<evidence type="ECO:0000259" key="2">
    <source>
        <dbReference type="Pfam" id="PF10395"/>
    </source>
</evidence>